<dbReference type="AlphaFoldDB" id="A0A315V8Y7"/>
<evidence type="ECO:0000256" key="2">
    <source>
        <dbReference type="ARBA" id="ARBA00023027"/>
    </source>
</evidence>
<dbReference type="CDD" id="cd00322">
    <property type="entry name" value="FNR_like"/>
    <property type="match status" value="1"/>
</dbReference>
<name>A0A315V8Y7_GAMAF</name>
<sequence>MDWHLRAEIPANRLNKVVLLMGKKAGRQPVGLVESAGKRTSPVKEMLSVLTGSRIAMSAPCGLIRTAARRFTRQSSAAAAPLCRRLLGPGSSNRGNMSSKKQMDHLERTASNYRQNGLYPAQVCGIVTESETVKRLRIAVHPDFSFKAGQWVDFFIPGVEKVGGFSMCSSPGLLQREGVVELAIKYAKHPPAHWVHTVCAVGSRVAMRVGGDFYFDPLPSGPAVDLLLVAGGVGINPLYSILLHAADLLRLNQSSAGRRFNIGSAHLCYSAKNTQELLFKSSIVEKCGEFPNKFTCSFHVTQQRAGVEPHLQPFVKSGRITAEELQANVDPQRTLCYLCGPPPMTEAISKTLMDLGLPKDRILFENKQFSIPGQVKRPAALCNGTSRWSLIGTDHRASLRGGGEPLAALRQQTPENSCCLMRSSTLTFSFIPLSSPGQKSVHLTAFSCLGSGTASTSPALQQKGEGLLMLRPVSALLKARSLAPSAVPSLPPLRLLFLFVDPQPVHLSLYHEGLVLLLV</sequence>
<dbReference type="PANTHER" id="PTHR46505:SF1">
    <property type="entry name" value="OXIDOREDUCTASE NAD-BINDING DOMAIN-CONTAINING PROTEIN 1"/>
    <property type="match status" value="1"/>
</dbReference>
<dbReference type="InterPro" id="IPR039261">
    <property type="entry name" value="FNR_nucleotide-bd"/>
</dbReference>
<gene>
    <name evidence="5" type="ORF">CCH79_00008437</name>
</gene>
<evidence type="ECO:0000313" key="5">
    <source>
        <dbReference type="EMBL" id="PWA15399.1"/>
    </source>
</evidence>
<dbReference type="SUPFAM" id="SSF52343">
    <property type="entry name" value="Ferredoxin reductase-like, C-terminal NADP-linked domain"/>
    <property type="match status" value="1"/>
</dbReference>
<dbReference type="InterPro" id="IPR001433">
    <property type="entry name" value="OxRdtase_FAD/NAD-bd"/>
</dbReference>
<dbReference type="EMBL" id="NHOQ01002708">
    <property type="protein sequence ID" value="PWA15399.1"/>
    <property type="molecule type" value="Genomic_DNA"/>
</dbReference>
<proteinExistence type="predicted"/>
<reference evidence="5 6" key="1">
    <citation type="journal article" date="2018" name="G3 (Bethesda)">
        <title>A High-Quality Reference Genome for the Invasive Mosquitofish Gambusia affinis Using a Chicago Library.</title>
        <authorList>
            <person name="Hoffberg S.L."/>
            <person name="Troendle N.J."/>
            <person name="Glenn T.C."/>
            <person name="Mahmud O."/>
            <person name="Louha S."/>
            <person name="Chalopin D."/>
            <person name="Bennetzen J.L."/>
            <person name="Mauricio R."/>
        </authorList>
    </citation>
    <scope>NUCLEOTIDE SEQUENCE [LARGE SCALE GENOMIC DNA]</scope>
    <source>
        <strain evidence="5">NE01/NJP1002.9</strain>
        <tissue evidence="5">Muscle</tissue>
    </source>
</reference>
<dbReference type="Gene3D" id="2.40.30.10">
    <property type="entry name" value="Translation factors"/>
    <property type="match status" value="1"/>
</dbReference>
<comment type="caution">
    <text evidence="5">The sequence shown here is derived from an EMBL/GenBank/DDBJ whole genome shotgun (WGS) entry which is preliminary data.</text>
</comment>
<evidence type="ECO:0000313" key="6">
    <source>
        <dbReference type="Proteomes" id="UP000250572"/>
    </source>
</evidence>
<dbReference type="GO" id="GO:0005739">
    <property type="term" value="C:mitochondrion"/>
    <property type="evidence" value="ECO:0007669"/>
    <property type="project" value="TreeGrafter"/>
</dbReference>
<dbReference type="SUPFAM" id="SSF63380">
    <property type="entry name" value="Riboflavin synthase domain-like"/>
    <property type="match status" value="1"/>
</dbReference>
<dbReference type="PROSITE" id="PS51384">
    <property type="entry name" value="FAD_FR"/>
    <property type="match status" value="1"/>
</dbReference>
<protein>
    <recommendedName>
        <fullName evidence="3">Oxidoreductase NAD-binding domain-containing protein 1</fullName>
    </recommendedName>
</protein>
<dbReference type="Proteomes" id="UP000250572">
    <property type="component" value="Unassembled WGS sequence"/>
</dbReference>
<dbReference type="InterPro" id="IPR017938">
    <property type="entry name" value="Riboflavin_synthase-like_b-brl"/>
</dbReference>
<keyword evidence="2" id="KW-0520">NAD</keyword>
<dbReference type="InterPro" id="IPR017927">
    <property type="entry name" value="FAD-bd_FR_type"/>
</dbReference>
<dbReference type="Pfam" id="PF00175">
    <property type="entry name" value="NAD_binding_1"/>
    <property type="match status" value="1"/>
</dbReference>
<dbReference type="GO" id="GO:0016491">
    <property type="term" value="F:oxidoreductase activity"/>
    <property type="evidence" value="ECO:0007669"/>
    <property type="project" value="UniProtKB-KW"/>
</dbReference>
<keyword evidence="1" id="KW-0560">Oxidoreductase</keyword>
<dbReference type="InterPro" id="IPR052128">
    <property type="entry name" value="Oxidoreductase_NAD-binding"/>
</dbReference>
<evidence type="ECO:0000256" key="1">
    <source>
        <dbReference type="ARBA" id="ARBA00023002"/>
    </source>
</evidence>
<organism evidence="5 6">
    <name type="scientific">Gambusia affinis</name>
    <name type="common">Western mosquitofish</name>
    <name type="synonym">Heterandria affinis</name>
    <dbReference type="NCBI Taxonomy" id="33528"/>
    <lineage>
        <taxon>Eukaryota</taxon>
        <taxon>Metazoa</taxon>
        <taxon>Chordata</taxon>
        <taxon>Craniata</taxon>
        <taxon>Vertebrata</taxon>
        <taxon>Euteleostomi</taxon>
        <taxon>Actinopterygii</taxon>
        <taxon>Neopterygii</taxon>
        <taxon>Teleostei</taxon>
        <taxon>Neoteleostei</taxon>
        <taxon>Acanthomorphata</taxon>
        <taxon>Ovalentaria</taxon>
        <taxon>Atherinomorphae</taxon>
        <taxon>Cyprinodontiformes</taxon>
        <taxon>Poeciliidae</taxon>
        <taxon>Poeciliinae</taxon>
        <taxon>Gambusia</taxon>
    </lineage>
</organism>
<dbReference type="Gene3D" id="3.40.50.80">
    <property type="entry name" value="Nucleotide-binding domain of ferredoxin-NADP reductase (FNR) module"/>
    <property type="match status" value="1"/>
</dbReference>
<dbReference type="PANTHER" id="PTHR46505">
    <property type="entry name" value="OXIDOREDUCTASE NAD-BINDING DOMAIN-CONTAINING PROTEIN 1"/>
    <property type="match status" value="1"/>
</dbReference>
<keyword evidence="6" id="KW-1185">Reference proteome</keyword>
<accession>A0A315V8Y7</accession>
<evidence type="ECO:0000256" key="3">
    <source>
        <dbReference type="ARBA" id="ARBA00040516"/>
    </source>
</evidence>
<dbReference type="STRING" id="33528.ENSGAFP00000026532"/>
<evidence type="ECO:0000259" key="4">
    <source>
        <dbReference type="PROSITE" id="PS51384"/>
    </source>
</evidence>
<feature type="domain" description="FAD-binding FR-type" evidence="4">
    <location>
        <begin position="116"/>
        <end position="229"/>
    </location>
</feature>